<keyword evidence="3" id="KW-1185">Reference proteome</keyword>
<feature type="transmembrane region" description="Helical" evidence="1">
    <location>
        <begin position="56"/>
        <end position="75"/>
    </location>
</feature>
<dbReference type="EMBL" id="JBFPJR010000002">
    <property type="protein sequence ID" value="MEX0426260.1"/>
    <property type="molecule type" value="Genomic_DNA"/>
</dbReference>
<accession>A0ABV3STJ4</accession>
<keyword evidence="1" id="KW-0812">Transmembrane</keyword>
<gene>
    <name evidence="2" type="ORF">AB3X52_01420</name>
</gene>
<evidence type="ECO:0000256" key="1">
    <source>
        <dbReference type="SAM" id="Phobius"/>
    </source>
</evidence>
<dbReference type="Proteomes" id="UP001556631">
    <property type="component" value="Unassembled WGS sequence"/>
</dbReference>
<sequence length="130" mass="14330">MNRKLQLGRDDYHALGMGGLEGVWARFLTIAVGIVLALACIAIVPRRRLPITHLGAFTLYVCLLHVVIRRVLLALNLLPHAANAPELIALVLGATALALMLPSAPVRLVTRPLVEPVWLRDMLRRPSRTH</sequence>
<keyword evidence="1" id="KW-0472">Membrane</keyword>
<reference evidence="2 3" key="1">
    <citation type="submission" date="2024-07" db="EMBL/GenBank/DDBJ databases">
        <authorList>
            <person name="Lee S."/>
            <person name="Kang M."/>
        </authorList>
    </citation>
    <scope>NUCLEOTIDE SEQUENCE [LARGE SCALE GENOMIC DNA]</scope>
    <source>
        <strain evidence="2 3">DS6</strain>
    </source>
</reference>
<protein>
    <submittedName>
        <fullName evidence="2">Uncharacterized protein</fullName>
    </submittedName>
</protein>
<name>A0ABV3STJ4_9ACTN</name>
<evidence type="ECO:0000313" key="3">
    <source>
        <dbReference type="Proteomes" id="UP001556631"/>
    </source>
</evidence>
<evidence type="ECO:0000313" key="2">
    <source>
        <dbReference type="EMBL" id="MEX0426260.1"/>
    </source>
</evidence>
<organism evidence="2 3">
    <name type="scientific">Nocardioides eburneus</name>
    <dbReference type="NCBI Taxonomy" id="3231482"/>
    <lineage>
        <taxon>Bacteria</taxon>
        <taxon>Bacillati</taxon>
        <taxon>Actinomycetota</taxon>
        <taxon>Actinomycetes</taxon>
        <taxon>Propionibacteriales</taxon>
        <taxon>Nocardioidaceae</taxon>
        <taxon>Nocardioides</taxon>
    </lineage>
</organism>
<feature type="transmembrane region" description="Helical" evidence="1">
    <location>
        <begin position="23"/>
        <end position="44"/>
    </location>
</feature>
<keyword evidence="1" id="KW-1133">Transmembrane helix</keyword>
<proteinExistence type="predicted"/>
<comment type="caution">
    <text evidence="2">The sequence shown here is derived from an EMBL/GenBank/DDBJ whole genome shotgun (WGS) entry which is preliminary data.</text>
</comment>
<feature type="transmembrane region" description="Helical" evidence="1">
    <location>
        <begin position="87"/>
        <end position="110"/>
    </location>
</feature>
<dbReference type="RefSeq" id="WP_367990912.1">
    <property type="nucleotide sequence ID" value="NZ_JBFPJR010000002.1"/>
</dbReference>